<proteinExistence type="predicted"/>
<dbReference type="EMBL" id="PGGN01000002">
    <property type="protein sequence ID" value="PSH57914.1"/>
    <property type="molecule type" value="Genomic_DNA"/>
</dbReference>
<name>A0A2P7AUK2_9HYPH</name>
<accession>A0A2P7AUK2</accession>
<gene>
    <name evidence="1" type="ORF">CU100_09495</name>
</gene>
<keyword evidence="2" id="KW-1185">Reference proteome</keyword>
<sequence>MSTAAFSHEVINGKHVLVACDTDGMEILSAMKIGKQCLVEVHMPRNPAHHRMMFLLMKRVVDGGAWDGDDESLLTWLKYATGHVETKVDHNGEVHYTPKSIKFASLDQAGFRKFFDRAVWMMCNRLTHEEDWEAVRDEIIAIVDAPYRSQANHLARAS</sequence>
<protein>
    <submittedName>
        <fullName evidence="1">Uncharacterized protein</fullName>
    </submittedName>
</protein>
<evidence type="ECO:0000313" key="1">
    <source>
        <dbReference type="EMBL" id="PSH57914.1"/>
    </source>
</evidence>
<evidence type="ECO:0000313" key="2">
    <source>
        <dbReference type="Proteomes" id="UP000241158"/>
    </source>
</evidence>
<dbReference type="Proteomes" id="UP000241158">
    <property type="component" value="Unassembled WGS sequence"/>
</dbReference>
<dbReference type="OrthoDB" id="8372074at2"/>
<organism evidence="1 2">
    <name type="scientific">Phyllobacterium endophyticum</name>
    <dbReference type="NCBI Taxonomy" id="1149773"/>
    <lineage>
        <taxon>Bacteria</taxon>
        <taxon>Pseudomonadati</taxon>
        <taxon>Pseudomonadota</taxon>
        <taxon>Alphaproteobacteria</taxon>
        <taxon>Hyphomicrobiales</taxon>
        <taxon>Phyllobacteriaceae</taxon>
        <taxon>Phyllobacterium</taxon>
    </lineage>
</organism>
<dbReference type="AlphaFoldDB" id="A0A2P7AUK2"/>
<dbReference type="RefSeq" id="WP_106716354.1">
    <property type="nucleotide sequence ID" value="NZ_JACHXT010000001.1"/>
</dbReference>
<comment type="caution">
    <text evidence="1">The sequence shown here is derived from an EMBL/GenBank/DDBJ whole genome shotgun (WGS) entry which is preliminary data.</text>
</comment>
<reference evidence="2" key="1">
    <citation type="submission" date="2017-11" db="EMBL/GenBank/DDBJ databases">
        <authorList>
            <person name="Kuznetsova I."/>
            <person name="Sazanova A."/>
            <person name="Chirak E."/>
            <person name="Safronova V."/>
            <person name="Willems A."/>
        </authorList>
    </citation>
    <scope>NUCLEOTIDE SEQUENCE [LARGE SCALE GENOMIC DNA]</scope>
    <source>
        <strain evidence="2">PEPV15</strain>
    </source>
</reference>